<comment type="similarity">
    <text evidence="2">Belongs to the resistance-nodulation-cell division (RND) (TC 2.A.6) family.</text>
</comment>
<evidence type="ECO:0000256" key="3">
    <source>
        <dbReference type="ARBA" id="ARBA00022448"/>
    </source>
</evidence>
<dbReference type="Gene3D" id="3.30.2090.10">
    <property type="entry name" value="Multidrug efflux transporter AcrB TolC docking domain, DN and DC subdomains"/>
    <property type="match status" value="2"/>
</dbReference>
<feature type="transmembrane region" description="Helical" evidence="9">
    <location>
        <begin position="472"/>
        <end position="498"/>
    </location>
</feature>
<evidence type="ECO:0000256" key="8">
    <source>
        <dbReference type="SAM" id="MobiDB-lite"/>
    </source>
</evidence>
<feature type="transmembrane region" description="Helical" evidence="9">
    <location>
        <begin position="873"/>
        <end position="892"/>
    </location>
</feature>
<dbReference type="Proteomes" id="UP000177791">
    <property type="component" value="Unassembled WGS sequence"/>
</dbReference>
<evidence type="ECO:0000256" key="5">
    <source>
        <dbReference type="ARBA" id="ARBA00022692"/>
    </source>
</evidence>
<evidence type="ECO:0000256" key="9">
    <source>
        <dbReference type="SAM" id="Phobius"/>
    </source>
</evidence>
<comment type="caution">
    <text evidence="10">The sequence shown here is derived from an EMBL/GenBank/DDBJ whole genome shotgun (WGS) entry which is preliminary data.</text>
</comment>
<evidence type="ECO:0000256" key="2">
    <source>
        <dbReference type="ARBA" id="ARBA00010942"/>
    </source>
</evidence>
<dbReference type="OrthoDB" id="636130at2"/>
<feature type="transmembrane region" description="Helical" evidence="9">
    <location>
        <begin position="904"/>
        <end position="937"/>
    </location>
</feature>
<dbReference type="Gene3D" id="3.30.70.1440">
    <property type="entry name" value="Multidrug efflux transporter AcrB pore domain"/>
    <property type="match status" value="1"/>
</dbReference>
<dbReference type="GO" id="GO:0005886">
    <property type="term" value="C:plasma membrane"/>
    <property type="evidence" value="ECO:0007669"/>
    <property type="project" value="UniProtKB-SubCell"/>
</dbReference>
<dbReference type="GO" id="GO:0042910">
    <property type="term" value="F:xenobiotic transmembrane transporter activity"/>
    <property type="evidence" value="ECO:0007669"/>
    <property type="project" value="TreeGrafter"/>
</dbReference>
<evidence type="ECO:0000256" key="6">
    <source>
        <dbReference type="ARBA" id="ARBA00022989"/>
    </source>
</evidence>
<dbReference type="Pfam" id="PF00873">
    <property type="entry name" value="ACR_tran"/>
    <property type="match status" value="1"/>
</dbReference>
<dbReference type="NCBIfam" id="TIGR00914">
    <property type="entry name" value="2A0601"/>
    <property type="match status" value="1"/>
</dbReference>
<feature type="transmembrane region" description="Helical" evidence="9">
    <location>
        <begin position="534"/>
        <end position="553"/>
    </location>
</feature>
<dbReference type="RefSeq" id="WP_070733702.1">
    <property type="nucleotide sequence ID" value="NZ_MDZC01000048.1"/>
</dbReference>
<sequence>MLDKIIRFALQNRLLMLAFALGLIIAGTYTANQLPVDVLPDLDRPRVTVFLEAPGMAPEEVEALVTLPVETALNGATGVSAVRSNSAIGLGMVFVEFDYGTDIFTARQIVSEKLQTTGEQLPQGITPVLGPISSVMGQIMLVGLSGGKETNAADLRTLANYTVRQRLLSIPGIAQVIPIGGDNLQYQVLLDMPRLNATGLTANQVEEALRQSNLNTTGNFFDRNGSEVLIRNLGRLRSVADIVNIVVGYRAQSPIRVADVANVKFGARFKRGDGSVNGQPAVILSIEKQPGAATVGLTEAVEKALVELQPSLPKDVKVNTRLFKQSEFIESSISNVEEALRDGAILVVIVLFAFLLNVRTTFISLVAIPLSLLVTALVFKAAGISINTMTLGGLAIAIGELVDDAIVDVENVYRRLRENKQRPDPQPVLRVVYSASSEVRNSIVYATIIVVLVFLPLFALEGMEGRIFAPLGIAYITSIVASLFVSLTVTPVLCYYLLPGMKQMDHPETDGGLVRWLKKKDTRLLGWGMRHPKLVLTSTALLFAMAVAMVPFFGTEFLPPFNEGSLTVNFSAPAGTSLTESNRLGTLGEQQMLKIPEVAYTARRTGRAELDEHAESVNNSEIEVAFKTEAELEKEGKTMRSRDEILADMRDKLSLITGVNVNIGQPISHRLDHLLSGVRAQVAIKVFGNDLLELRRYANEVRDAAATVPGVVDLQVEKQVQIPQLLIRPKDDALRAYGMGRGELVRDLETLFQGTVVSQMVDGQKRFDLVVKLPEEQRNDMAAISQTRIETPSGALIPVSQVAEIIYEPGPNTINHENTQRRITISLNVAERDLGSTVQEIQAKISQQVKLPPGYYLTYGGQFESQQSASQKIMWLSLFSLAGIFLVLYSHFKSGLMVGQIMLNIPLALIGSVVAVLLTGGTFSIASLVGFITLTGIASRNGIMMISHYIHLVEHEGEKFGMPMIIRGSLERLVPVLMTALVAALALVPLTLAKDAPGKEILYPVATVILGGLLSSTFLDIIVTPVVFWLVGEKALAQYFASHQEVGLDAHPQELDASPFTPPADQNPVERAV</sequence>
<dbReference type="Gene3D" id="3.30.70.1430">
    <property type="entry name" value="Multidrug efflux transporter AcrB pore domain"/>
    <property type="match status" value="2"/>
</dbReference>
<dbReference type="PANTHER" id="PTHR32063:SF4">
    <property type="entry name" value="SLR6043 PROTEIN"/>
    <property type="match status" value="1"/>
</dbReference>
<feature type="transmembrane region" description="Helical" evidence="9">
    <location>
        <begin position="442"/>
        <end position="460"/>
    </location>
</feature>
<keyword evidence="11" id="KW-1185">Reference proteome</keyword>
<evidence type="ECO:0000256" key="4">
    <source>
        <dbReference type="ARBA" id="ARBA00022475"/>
    </source>
</evidence>
<reference evidence="10 11" key="1">
    <citation type="submission" date="2016-08" db="EMBL/GenBank/DDBJ databases">
        <title>Hymenobacter coccineus sp. nov., Hymenobacter lapidarius sp. nov. and Hymenobacter glacialis sp. nov., isolated from Antarctic soil.</title>
        <authorList>
            <person name="Sedlacek I."/>
            <person name="Kralova S."/>
            <person name="Kyrova K."/>
            <person name="Maslanova I."/>
            <person name="Stankova E."/>
            <person name="Vrbovska V."/>
            <person name="Nemec M."/>
            <person name="Bartak M."/>
            <person name="Svec P."/>
            <person name="Busse H.-J."/>
            <person name="Pantucek R."/>
        </authorList>
    </citation>
    <scope>NUCLEOTIDE SEQUENCE [LARGE SCALE GENOMIC DNA]</scope>
    <source>
        <strain evidence="10 11">CCM 8648</strain>
    </source>
</reference>
<accession>A0A1G1T6U9</accession>
<keyword evidence="3" id="KW-0813">Transport</keyword>
<dbReference type="SUPFAM" id="SSF82693">
    <property type="entry name" value="Multidrug efflux transporter AcrB pore domain, PN1, PN2, PC1 and PC2 subdomains"/>
    <property type="match status" value="2"/>
</dbReference>
<dbReference type="Gene3D" id="3.30.70.1320">
    <property type="entry name" value="Multidrug efflux transporter AcrB pore domain like"/>
    <property type="match status" value="1"/>
</dbReference>
<dbReference type="AlphaFoldDB" id="A0A1G1T6U9"/>
<name>A0A1G1T6U9_9BACT</name>
<evidence type="ECO:0000256" key="7">
    <source>
        <dbReference type="ARBA" id="ARBA00023136"/>
    </source>
</evidence>
<dbReference type="InterPro" id="IPR004763">
    <property type="entry name" value="CusA-like"/>
</dbReference>
<dbReference type="PANTHER" id="PTHR32063">
    <property type="match status" value="1"/>
</dbReference>
<comment type="subcellular location">
    <subcellularLocation>
        <location evidence="1">Cell membrane</location>
        <topology evidence="1">Multi-pass membrane protein</topology>
    </subcellularLocation>
</comment>
<protein>
    <submittedName>
        <fullName evidence="10">Multidrug transporter AcrB</fullName>
    </submittedName>
</protein>
<proteinExistence type="inferred from homology"/>
<evidence type="ECO:0000313" key="10">
    <source>
        <dbReference type="EMBL" id="OGX86576.1"/>
    </source>
</evidence>
<feature type="transmembrane region" description="Helical" evidence="9">
    <location>
        <begin position="973"/>
        <end position="993"/>
    </location>
</feature>
<keyword evidence="7 9" id="KW-0472">Membrane</keyword>
<organism evidence="10 11">
    <name type="scientific">Hymenobacter glacialis</name>
    <dbReference type="NCBI Taxonomy" id="1908236"/>
    <lineage>
        <taxon>Bacteria</taxon>
        <taxon>Pseudomonadati</taxon>
        <taxon>Bacteroidota</taxon>
        <taxon>Cytophagia</taxon>
        <taxon>Cytophagales</taxon>
        <taxon>Hymenobacteraceae</taxon>
        <taxon>Hymenobacter</taxon>
    </lineage>
</organism>
<dbReference type="GO" id="GO:0008324">
    <property type="term" value="F:monoatomic cation transmembrane transporter activity"/>
    <property type="evidence" value="ECO:0007669"/>
    <property type="project" value="InterPro"/>
</dbReference>
<evidence type="ECO:0000256" key="1">
    <source>
        <dbReference type="ARBA" id="ARBA00004651"/>
    </source>
</evidence>
<keyword evidence="4" id="KW-1003">Cell membrane</keyword>
<dbReference type="Gene3D" id="1.20.1640.10">
    <property type="entry name" value="Multidrug efflux transporter AcrB transmembrane domain"/>
    <property type="match status" value="2"/>
</dbReference>
<feature type="transmembrane region" description="Helical" evidence="9">
    <location>
        <begin position="365"/>
        <end position="386"/>
    </location>
</feature>
<dbReference type="InterPro" id="IPR001036">
    <property type="entry name" value="Acrflvin-R"/>
</dbReference>
<feature type="transmembrane region" description="Helical" evidence="9">
    <location>
        <begin position="1005"/>
        <end position="1031"/>
    </location>
</feature>
<dbReference type="STRING" id="1908236.BEN48_12410"/>
<feature type="region of interest" description="Disordered" evidence="8">
    <location>
        <begin position="1053"/>
        <end position="1073"/>
    </location>
</feature>
<dbReference type="InterPro" id="IPR027463">
    <property type="entry name" value="AcrB_DN_DC_subdom"/>
</dbReference>
<dbReference type="SUPFAM" id="SSF82714">
    <property type="entry name" value="Multidrug efflux transporter AcrB TolC docking domain, DN and DC subdomains"/>
    <property type="match status" value="2"/>
</dbReference>
<dbReference type="SUPFAM" id="SSF82866">
    <property type="entry name" value="Multidrug efflux transporter AcrB transmembrane domain"/>
    <property type="match status" value="2"/>
</dbReference>
<dbReference type="EMBL" id="MDZC01000048">
    <property type="protein sequence ID" value="OGX86576.1"/>
    <property type="molecule type" value="Genomic_DNA"/>
</dbReference>
<keyword evidence="5 9" id="KW-0812">Transmembrane</keyword>
<gene>
    <name evidence="10" type="ORF">BEN48_12410</name>
</gene>
<keyword evidence="6 9" id="KW-1133">Transmembrane helix</keyword>
<evidence type="ECO:0000313" key="11">
    <source>
        <dbReference type="Proteomes" id="UP000177791"/>
    </source>
</evidence>
<dbReference type="PRINTS" id="PR00702">
    <property type="entry name" value="ACRIFLAVINRP"/>
</dbReference>